<keyword evidence="2 5" id="KW-0808">Transferase</keyword>
<keyword evidence="4 5" id="KW-0671">Queuosine biosynthesis</keyword>
<dbReference type="AlphaFoldDB" id="A0AA48GP53"/>
<sequence length="355" mass="38833">MKRADFHFDLPPELIAQHPAADRDGARLLVADPVTRTLQHRSIRDLPGLVPEGTLCIPNDVKVRHARLPLRRAGGGEGEALLLRALPGGCFEALVRPGARLKPGKAAQVVDAAGNVLAEVRVEEALDEGLRRVRVLGPQGAELDWDAVDAIGRLPLPPYITHPADAEDEGRYQTVFHAREGEAVAAPTAGLHFTDGLIGALGARGCLWSPVRLHVGLGTFRPMTAEDLGDHVMHEERYEIPEATAALLEPVLRERSRPLLAVGTTSLRTLEAAWDGASLRRAGSTRIFIQPGYRLRTADQLLTNFHLPESTLFVLVSALLGVDFAQEAYREAIRERYRFFSYGDAMLIRNAGKFV</sequence>
<evidence type="ECO:0000256" key="2">
    <source>
        <dbReference type="ARBA" id="ARBA00022679"/>
    </source>
</evidence>
<dbReference type="InterPro" id="IPR036100">
    <property type="entry name" value="QueA_sf"/>
</dbReference>
<accession>A0AA48GP53</accession>
<reference evidence="7" key="1">
    <citation type="journal article" date="2023" name="Int. J. Syst. Evol. Microbiol.">
        <title>Mesoterricola silvestris gen. nov., sp. nov., Mesoterricola sediminis sp. nov., Geothrix oryzae sp. nov., Geothrix edaphica sp. nov., Geothrix rubra sp. nov., and Geothrix limicola sp. nov., six novel members of Acidobacteriota isolated from soils.</title>
        <authorList>
            <person name="Itoh H."/>
            <person name="Sugisawa Y."/>
            <person name="Mise K."/>
            <person name="Xu Z."/>
            <person name="Kuniyasu M."/>
            <person name="Ushijima N."/>
            <person name="Kawano K."/>
            <person name="Kobayashi E."/>
            <person name="Shiratori Y."/>
            <person name="Masuda Y."/>
            <person name="Senoo K."/>
        </authorList>
    </citation>
    <scope>NUCLEOTIDE SEQUENCE [LARGE SCALE GENOMIC DNA]</scope>
    <source>
        <strain evidence="7">W79</strain>
    </source>
</reference>
<dbReference type="GO" id="GO:0008616">
    <property type="term" value="P:tRNA queuosine(34) biosynthetic process"/>
    <property type="evidence" value="ECO:0007669"/>
    <property type="project" value="UniProtKB-UniRule"/>
</dbReference>
<comment type="subunit">
    <text evidence="5">Monomer.</text>
</comment>
<dbReference type="HAMAP" id="MF_00113">
    <property type="entry name" value="QueA"/>
    <property type="match status" value="1"/>
</dbReference>
<keyword evidence="1 5" id="KW-0963">Cytoplasm</keyword>
<proteinExistence type="inferred from homology"/>
<comment type="function">
    <text evidence="5">Transfers and isomerizes the ribose moiety from AdoMet to the 7-aminomethyl group of 7-deazaguanine (preQ1-tRNA) to give epoxyqueuosine (oQ-tRNA).</text>
</comment>
<comment type="subcellular location">
    <subcellularLocation>
        <location evidence="5">Cytoplasm</location>
    </subcellularLocation>
</comment>
<evidence type="ECO:0000256" key="3">
    <source>
        <dbReference type="ARBA" id="ARBA00022691"/>
    </source>
</evidence>
<organism evidence="6 7">
    <name type="scientific">Mesoterricola silvestris</name>
    <dbReference type="NCBI Taxonomy" id="2927979"/>
    <lineage>
        <taxon>Bacteria</taxon>
        <taxon>Pseudomonadati</taxon>
        <taxon>Acidobacteriota</taxon>
        <taxon>Holophagae</taxon>
        <taxon>Holophagales</taxon>
        <taxon>Holophagaceae</taxon>
        <taxon>Mesoterricola</taxon>
    </lineage>
</organism>
<dbReference type="EC" id="2.4.99.17" evidence="5"/>
<dbReference type="RefSeq" id="WP_316413645.1">
    <property type="nucleotide sequence ID" value="NZ_AP027080.1"/>
</dbReference>
<dbReference type="InterPro" id="IPR003699">
    <property type="entry name" value="QueA"/>
</dbReference>
<comment type="similarity">
    <text evidence="5">Belongs to the QueA family.</text>
</comment>
<evidence type="ECO:0000256" key="5">
    <source>
        <dbReference type="HAMAP-Rule" id="MF_00113"/>
    </source>
</evidence>
<dbReference type="InterPro" id="IPR042119">
    <property type="entry name" value="QueA_dom2"/>
</dbReference>
<dbReference type="SUPFAM" id="SSF111337">
    <property type="entry name" value="QueA-like"/>
    <property type="match status" value="1"/>
</dbReference>
<dbReference type="Proteomes" id="UP001238179">
    <property type="component" value="Chromosome"/>
</dbReference>
<gene>
    <name evidence="5 6" type="primary">queA</name>
    <name evidence="6" type="ORF">METEAL_41380</name>
</gene>
<protein>
    <recommendedName>
        <fullName evidence="5">S-adenosylmethionine:tRNA ribosyltransferase-isomerase</fullName>
        <ecNumber evidence="5">2.4.99.17</ecNumber>
    </recommendedName>
    <alternativeName>
        <fullName evidence="5">Queuosine biosynthesis protein QueA</fullName>
    </alternativeName>
</protein>
<dbReference type="PANTHER" id="PTHR30307">
    <property type="entry name" value="S-ADENOSYLMETHIONINE:TRNA RIBOSYLTRANSFERASE-ISOMERASE"/>
    <property type="match status" value="1"/>
</dbReference>
<evidence type="ECO:0000256" key="1">
    <source>
        <dbReference type="ARBA" id="ARBA00022490"/>
    </source>
</evidence>
<dbReference type="Pfam" id="PF02547">
    <property type="entry name" value="Queuosine_synth"/>
    <property type="match status" value="1"/>
</dbReference>
<dbReference type="GO" id="GO:0005737">
    <property type="term" value="C:cytoplasm"/>
    <property type="evidence" value="ECO:0007669"/>
    <property type="project" value="UniProtKB-SubCell"/>
</dbReference>
<dbReference type="InterPro" id="IPR042118">
    <property type="entry name" value="QueA_dom1"/>
</dbReference>
<evidence type="ECO:0000313" key="6">
    <source>
        <dbReference type="EMBL" id="BDU74964.1"/>
    </source>
</evidence>
<dbReference type="PANTHER" id="PTHR30307:SF0">
    <property type="entry name" value="S-ADENOSYLMETHIONINE:TRNA RIBOSYLTRANSFERASE-ISOMERASE"/>
    <property type="match status" value="1"/>
</dbReference>
<dbReference type="NCBIfam" id="NF001140">
    <property type="entry name" value="PRK00147.1"/>
    <property type="match status" value="1"/>
</dbReference>
<dbReference type="GO" id="GO:0051075">
    <property type="term" value="F:S-adenosylmethionine:tRNA ribosyltransferase-isomerase activity"/>
    <property type="evidence" value="ECO:0007669"/>
    <property type="project" value="UniProtKB-EC"/>
</dbReference>
<dbReference type="KEGG" id="msil:METEAL_41380"/>
<evidence type="ECO:0000256" key="4">
    <source>
        <dbReference type="ARBA" id="ARBA00022785"/>
    </source>
</evidence>
<dbReference type="NCBIfam" id="TIGR00113">
    <property type="entry name" value="queA"/>
    <property type="match status" value="1"/>
</dbReference>
<name>A0AA48GP53_9BACT</name>
<keyword evidence="3 5" id="KW-0949">S-adenosyl-L-methionine</keyword>
<dbReference type="Gene3D" id="3.40.1780.10">
    <property type="entry name" value="QueA-like"/>
    <property type="match status" value="2"/>
</dbReference>
<keyword evidence="7" id="KW-1185">Reference proteome</keyword>
<dbReference type="EMBL" id="AP027080">
    <property type="protein sequence ID" value="BDU74964.1"/>
    <property type="molecule type" value="Genomic_DNA"/>
</dbReference>
<dbReference type="Gene3D" id="2.40.10.240">
    <property type="entry name" value="QueA-like"/>
    <property type="match status" value="1"/>
</dbReference>
<evidence type="ECO:0000313" key="7">
    <source>
        <dbReference type="Proteomes" id="UP001238179"/>
    </source>
</evidence>
<comment type="catalytic activity">
    <reaction evidence="5">
        <text>7-aminomethyl-7-carbaguanosine(34) in tRNA + S-adenosyl-L-methionine = epoxyqueuosine(34) in tRNA + adenine + L-methionine + 2 H(+)</text>
        <dbReference type="Rhea" id="RHEA:32155"/>
        <dbReference type="Rhea" id="RHEA-COMP:10342"/>
        <dbReference type="Rhea" id="RHEA-COMP:18582"/>
        <dbReference type="ChEBI" id="CHEBI:15378"/>
        <dbReference type="ChEBI" id="CHEBI:16708"/>
        <dbReference type="ChEBI" id="CHEBI:57844"/>
        <dbReference type="ChEBI" id="CHEBI:59789"/>
        <dbReference type="ChEBI" id="CHEBI:82833"/>
        <dbReference type="ChEBI" id="CHEBI:194443"/>
        <dbReference type="EC" id="2.4.99.17"/>
    </reaction>
</comment>
<comment type="pathway">
    <text evidence="5">tRNA modification; tRNA-queuosine biosynthesis.</text>
</comment>